<organism evidence="4 5">
    <name type="scientific">Paenibacillus thalictri</name>
    <dbReference type="NCBI Taxonomy" id="2527873"/>
    <lineage>
        <taxon>Bacteria</taxon>
        <taxon>Bacillati</taxon>
        <taxon>Bacillota</taxon>
        <taxon>Bacilli</taxon>
        <taxon>Bacillales</taxon>
        <taxon>Paenibacillaceae</taxon>
        <taxon>Paenibacillus</taxon>
    </lineage>
</organism>
<dbReference type="InterPro" id="IPR041492">
    <property type="entry name" value="HAD_2"/>
</dbReference>
<evidence type="ECO:0000313" key="4">
    <source>
        <dbReference type="EMBL" id="TBL81690.1"/>
    </source>
</evidence>
<dbReference type="Proteomes" id="UP000293142">
    <property type="component" value="Unassembled WGS sequence"/>
</dbReference>
<keyword evidence="5" id="KW-1185">Reference proteome</keyword>
<protein>
    <submittedName>
        <fullName evidence="4">HAD family hydrolase</fullName>
    </submittedName>
</protein>
<dbReference type="Gene3D" id="1.10.150.240">
    <property type="entry name" value="Putative phosphatase, domain 2"/>
    <property type="match status" value="1"/>
</dbReference>
<keyword evidence="1" id="KW-0479">Metal-binding</keyword>
<name>A0A4Q9DZV0_9BACL</name>
<sequence length="243" mass="27938">MNKQFIIFNLDDTLAHCNKYFDEVIKKFGDLASSWFPADVADKQQILEKQLEIDLASVKQHGITSEHFPQSFIDTYVFFSGKMGEGPDPGKMKMLQELGESVYDAEVEPFPYMYETLDTLKDEGHELFLHTGGDPRIQNKKISQLELAAYFDNRVFISTFKDTHALDHILKQYPFEKRRTWMVGNSIRTDIIPGLENGINVIYIPAEHEWEYNVTDITAEPQGAHLTLHSLNDVPEAIQQHSQ</sequence>
<evidence type="ECO:0000256" key="1">
    <source>
        <dbReference type="ARBA" id="ARBA00022723"/>
    </source>
</evidence>
<proteinExistence type="predicted"/>
<comment type="caution">
    <text evidence="4">The sequence shown here is derived from an EMBL/GenBank/DDBJ whole genome shotgun (WGS) entry which is preliminary data.</text>
</comment>
<dbReference type="PANTHER" id="PTHR46470">
    <property type="entry name" value="N-ACYLNEURAMINATE-9-PHOSPHATASE"/>
    <property type="match status" value="1"/>
</dbReference>
<evidence type="ECO:0000313" key="5">
    <source>
        <dbReference type="Proteomes" id="UP000293142"/>
    </source>
</evidence>
<gene>
    <name evidence="4" type="ORF">EYB31_01445</name>
</gene>
<dbReference type="InterPro" id="IPR023198">
    <property type="entry name" value="PGP-like_dom2"/>
</dbReference>
<dbReference type="GO" id="GO:0046872">
    <property type="term" value="F:metal ion binding"/>
    <property type="evidence" value="ECO:0007669"/>
    <property type="project" value="UniProtKB-KW"/>
</dbReference>
<dbReference type="OrthoDB" id="6101375at2"/>
<dbReference type="AlphaFoldDB" id="A0A4Q9DZV0"/>
<dbReference type="RefSeq" id="WP_131011477.1">
    <property type="nucleotide sequence ID" value="NZ_SIRE01000002.1"/>
</dbReference>
<dbReference type="PANTHER" id="PTHR46470:SF2">
    <property type="entry name" value="GLYCERALDEHYDE 3-PHOSPHATE PHOSPHATASE"/>
    <property type="match status" value="1"/>
</dbReference>
<accession>A0A4Q9DZV0</accession>
<dbReference type="SUPFAM" id="SSF56784">
    <property type="entry name" value="HAD-like"/>
    <property type="match status" value="1"/>
</dbReference>
<keyword evidence="2 4" id="KW-0378">Hydrolase</keyword>
<dbReference type="Gene3D" id="3.40.50.1000">
    <property type="entry name" value="HAD superfamily/HAD-like"/>
    <property type="match status" value="1"/>
</dbReference>
<dbReference type="InterPro" id="IPR036412">
    <property type="entry name" value="HAD-like_sf"/>
</dbReference>
<dbReference type="Pfam" id="PF13419">
    <property type="entry name" value="HAD_2"/>
    <property type="match status" value="1"/>
</dbReference>
<dbReference type="InterPro" id="IPR051400">
    <property type="entry name" value="HAD-like_hydrolase"/>
</dbReference>
<reference evidence="4 5" key="1">
    <citation type="submission" date="2019-02" db="EMBL/GenBank/DDBJ databases">
        <title>Paenibacillus sp. nov., isolated from surface-sterilized tissue of Thalictrum simplex L.</title>
        <authorList>
            <person name="Tuo L."/>
        </authorList>
    </citation>
    <scope>NUCLEOTIDE SEQUENCE [LARGE SCALE GENOMIC DNA]</scope>
    <source>
        <strain evidence="4 5">N2SHLJ1</strain>
    </source>
</reference>
<dbReference type="EMBL" id="SIRE01000002">
    <property type="protein sequence ID" value="TBL81690.1"/>
    <property type="molecule type" value="Genomic_DNA"/>
</dbReference>
<evidence type="ECO:0000256" key="2">
    <source>
        <dbReference type="ARBA" id="ARBA00022801"/>
    </source>
</evidence>
<keyword evidence="3" id="KW-0460">Magnesium</keyword>
<evidence type="ECO:0000256" key="3">
    <source>
        <dbReference type="ARBA" id="ARBA00022842"/>
    </source>
</evidence>
<dbReference type="InterPro" id="IPR023214">
    <property type="entry name" value="HAD_sf"/>
</dbReference>
<dbReference type="GO" id="GO:0016791">
    <property type="term" value="F:phosphatase activity"/>
    <property type="evidence" value="ECO:0007669"/>
    <property type="project" value="TreeGrafter"/>
</dbReference>